<organism evidence="2 3">
    <name type="scientific">Hyaloperonospora brassicae</name>
    <name type="common">Brassica downy mildew</name>
    <name type="synonym">Peronospora brassicae</name>
    <dbReference type="NCBI Taxonomy" id="162125"/>
    <lineage>
        <taxon>Eukaryota</taxon>
        <taxon>Sar</taxon>
        <taxon>Stramenopiles</taxon>
        <taxon>Oomycota</taxon>
        <taxon>Peronosporomycetes</taxon>
        <taxon>Peronosporales</taxon>
        <taxon>Peronosporaceae</taxon>
        <taxon>Hyaloperonospora</taxon>
    </lineage>
</organism>
<evidence type="ECO:0000256" key="1">
    <source>
        <dbReference type="SAM" id="MobiDB-lite"/>
    </source>
</evidence>
<dbReference type="AlphaFoldDB" id="A0AAV0TI32"/>
<evidence type="ECO:0000313" key="2">
    <source>
        <dbReference type="EMBL" id="CAI5719902.1"/>
    </source>
</evidence>
<evidence type="ECO:0008006" key="4">
    <source>
        <dbReference type="Google" id="ProtNLM"/>
    </source>
</evidence>
<reference evidence="2" key="1">
    <citation type="submission" date="2022-12" db="EMBL/GenBank/DDBJ databases">
        <authorList>
            <person name="Webb A."/>
        </authorList>
    </citation>
    <scope>NUCLEOTIDE SEQUENCE</scope>
    <source>
        <strain evidence="2">Hp1</strain>
    </source>
</reference>
<feature type="region of interest" description="Disordered" evidence="1">
    <location>
        <begin position="1"/>
        <end position="51"/>
    </location>
</feature>
<dbReference type="EMBL" id="CANTFL010000254">
    <property type="protein sequence ID" value="CAI5719902.1"/>
    <property type="molecule type" value="Genomic_DNA"/>
</dbReference>
<sequence>MASALHNQQKHKKEIRNISPSGSKKLQTLTRDGDEKRARRSAIEKKSRQRRQQVLKTMRDEVQQLETLYRAMLTNKTTPPLSRQCPYVRDDSRGTSAIYMDELEKKYSALSMVAHALEGDQEMLLQLLQQHQDFYATVETDLADGQRDGDHEVLEVWDTGIPPSSSFQAKFTKLTMAECYALVRESYETIQRFQKTEHFKSTGANFMGWTDKRKYDESSGTLQYGFTKQFPLEDAEDLLMKTWGIFTNAQKFKDLSFDRSVRFRYQVLQRMNDDLVIIRGDHRMPNIDATFASVQILFRMQTPIGFTLCMRAIPSPEILRAQDSHEHFYSAFHWTHFNHMYDESGNRAGCELMSAGTIPDQSQLKSTYWLFELVCSALRWENACVAPLFLKQM</sequence>
<keyword evidence="3" id="KW-1185">Reference proteome</keyword>
<feature type="compositionally biased region" description="Basic and acidic residues" evidence="1">
    <location>
        <begin position="31"/>
        <end position="46"/>
    </location>
</feature>
<gene>
    <name evidence="2" type="ORF">HBR001_LOCUS2281</name>
</gene>
<feature type="compositionally biased region" description="Polar residues" evidence="1">
    <location>
        <begin position="18"/>
        <end position="30"/>
    </location>
</feature>
<protein>
    <recommendedName>
        <fullName evidence="4">BZIP domain-containing protein</fullName>
    </recommendedName>
</protein>
<accession>A0AAV0TI32</accession>
<name>A0AAV0TI32_HYABA</name>
<proteinExistence type="predicted"/>
<comment type="caution">
    <text evidence="2">The sequence shown here is derived from an EMBL/GenBank/DDBJ whole genome shotgun (WGS) entry which is preliminary data.</text>
</comment>
<dbReference type="Proteomes" id="UP001162031">
    <property type="component" value="Unassembled WGS sequence"/>
</dbReference>
<evidence type="ECO:0000313" key="3">
    <source>
        <dbReference type="Proteomes" id="UP001162031"/>
    </source>
</evidence>